<dbReference type="PANTHER" id="PTHR30146:SF2">
    <property type="entry name" value="HTH-TYPE TRANSCRIPTIONAL REGULATOR GNTR"/>
    <property type="match status" value="1"/>
</dbReference>
<dbReference type="RefSeq" id="WP_274840051.1">
    <property type="nucleotide sequence ID" value="NZ_JARCJF010000011.1"/>
</dbReference>
<dbReference type="InterPro" id="IPR000843">
    <property type="entry name" value="HTH_LacI"/>
</dbReference>
<organism evidence="5 6">
    <name type="scientific">Phaeobacter gallaeciensis</name>
    <dbReference type="NCBI Taxonomy" id="60890"/>
    <lineage>
        <taxon>Bacteria</taxon>
        <taxon>Pseudomonadati</taxon>
        <taxon>Pseudomonadota</taxon>
        <taxon>Alphaproteobacteria</taxon>
        <taxon>Rhodobacterales</taxon>
        <taxon>Roseobacteraceae</taxon>
        <taxon>Phaeobacter</taxon>
    </lineage>
</organism>
<keyword evidence="1" id="KW-0805">Transcription regulation</keyword>
<evidence type="ECO:0000313" key="5">
    <source>
        <dbReference type="EMBL" id="MDE4167594.1"/>
    </source>
</evidence>
<evidence type="ECO:0000256" key="2">
    <source>
        <dbReference type="ARBA" id="ARBA00023125"/>
    </source>
</evidence>
<dbReference type="CDD" id="cd01392">
    <property type="entry name" value="HTH_LacI"/>
    <property type="match status" value="1"/>
</dbReference>
<dbReference type="InterPro" id="IPR010982">
    <property type="entry name" value="Lambda_DNA-bd_dom_sf"/>
</dbReference>
<feature type="domain" description="HTH lacI-type" evidence="4">
    <location>
        <begin position="10"/>
        <end position="64"/>
    </location>
</feature>
<dbReference type="EMBL" id="JARCJK010000011">
    <property type="protein sequence ID" value="MDE4167594.1"/>
    <property type="molecule type" value="Genomic_DNA"/>
</dbReference>
<proteinExistence type="predicted"/>
<dbReference type="Pfam" id="PF00356">
    <property type="entry name" value="LacI"/>
    <property type="match status" value="1"/>
</dbReference>
<dbReference type="CDD" id="cd01575">
    <property type="entry name" value="PBP1_GntR"/>
    <property type="match status" value="1"/>
</dbReference>
<evidence type="ECO:0000259" key="4">
    <source>
        <dbReference type="PROSITE" id="PS50932"/>
    </source>
</evidence>
<name>A0ABD4XE47_9RHOB</name>
<protein>
    <submittedName>
        <fullName evidence="5">LacI family DNA-binding transcriptional regulator</fullName>
    </submittedName>
</protein>
<dbReference type="Proteomes" id="UP001218364">
    <property type="component" value="Unassembled WGS sequence"/>
</dbReference>
<dbReference type="SUPFAM" id="SSF47413">
    <property type="entry name" value="lambda repressor-like DNA-binding domains"/>
    <property type="match status" value="1"/>
</dbReference>
<keyword evidence="2 5" id="KW-0238">DNA-binding</keyword>
<dbReference type="SMART" id="SM00354">
    <property type="entry name" value="HTH_LACI"/>
    <property type="match status" value="1"/>
</dbReference>
<comment type="caution">
    <text evidence="5">The sequence shown here is derived from an EMBL/GenBank/DDBJ whole genome shotgun (WGS) entry which is preliminary data.</text>
</comment>
<dbReference type="GO" id="GO:0003677">
    <property type="term" value="F:DNA binding"/>
    <property type="evidence" value="ECO:0007669"/>
    <property type="project" value="UniProtKB-KW"/>
</dbReference>
<dbReference type="PANTHER" id="PTHR30146">
    <property type="entry name" value="LACI-RELATED TRANSCRIPTIONAL REPRESSOR"/>
    <property type="match status" value="1"/>
</dbReference>
<evidence type="ECO:0000256" key="3">
    <source>
        <dbReference type="ARBA" id="ARBA00023163"/>
    </source>
</evidence>
<accession>A0ABD4XE47</accession>
<dbReference type="PROSITE" id="PS50932">
    <property type="entry name" value="HTH_LACI_2"/>
    <property type="match status" value="1"/>
</dbReference>
<keyword evidence="3" id="KW-0804">Transcription</keyword>
<evidence type="ECO:0000256" key="1">
    <source>
        <dbReference type="ARBA" id="ARBA00023015"/>
    </source>
</evidence>
<gene>
    <name evidence="5" type="ORF">PXK24_18005</name>
</gene>
<reference evidence="5 6" key="1">
    <citation type="submission" date="2023-02" db="EMBL/GenBank/DDBJ databases">
        <title>Population genomics of bacteria associated with diatom.</title>
        <authorList>
            <person name="Xie J."/>
            <person name="Wang H."/>
        </authorList>
    </citation>
    <scope>NUCLEOTIDE SEQUENCE [LARGE SCALE GENOMIC DNA]</scope>
    <source>
        <strain evidence="5 6">PT47_8</strain>
    </source>
</reference>
<dbReference type="Gene3D" id="1.10.260.40">
    <property type="entry name" value="lambda repressor-like DNA-binding domains"/>
    <property type="match status" value="1"/>
</dbReference>
<dbReference type="Pfam" id="PF13377">
    <property type="entry name" value="Peripla_BP_3"/>
    <property type="match status" value="1"/>
</dbReference>
<dbReference type="SUPFAM" id="SSF53822">
    <property type="entry name" value="Periplasmic binding protein-like I"/>
    <property type="match status" value="1"/>
</dbReference>
<dbReference type="GO" id="GO:0006355">
    <property type="term" value="P:regulation of DNA-templated transcription"/>
    <property type="evidence" value="ECO:0007669"/>
    <property type="project" value="UniProtKB-ARBA"/>
</dbReference>
<dbReference type="Gene3D" id="3.40.50.2300">
    <property type="match status" value="2"/>
</dbReference>
<sequence length="343" mass="37355">MKKKTGNHRITLKDVATHAGVSAITVSRTIRSPQLVSESARKRVRRSIDALGYVPDAAASTLASTRTDVIGLLIPSLTNSVFTDVLRGLYDALEGSRFSIQIANYRYSPETEEKLVRTFLNQKPAGMILAGVDQTEACRRLLQAAPCPVVQIMDSDGEAVDSLIGLSHFDAGRAATGHLADQGYRRIGFLGARMDPRSQRRFAGFRSELEERGLFDPDRVVTTPKASSVGLGGTLLSDLFARAPDTDAIFCNNDDLAAGVLFEAQRRGLRVPEDLGICGFNDLEMSRHLNPSLTSVATPRYRIGTETVAHLMRALETPESAERQDINLGFEVIPRGTTKRQGG</sequence>
<dbReference type="InterPro" id="IPR046335">
    <property type="entry name" value="LacI/GalR-like_sensor"/>
</dbReference>
<dbReference type="AlphaFoldDB" id="A0ABD4XE47"/>
<dbReference type="InterPro" id="IPR028082">
    <property type="entry name" value="Peripla_BP_I"/>
</dbReference>
<evidence type="ECO:0000313" key="6">
    <source>
        <dbReference type="Proteomes" id="UP001218364"/>
    </source>
</evidence>